<dbReference type="PROSITE" id="PS00924">
    <property type="entry name" value="ASP_GLU_RACEMASE_2"/>
    <property type="match status" value="1"/>
</dbReference>
<keyword evidence="4" id="KW-1185">Reference proteome</keyword>
<comment type="similarity">
    <text evidence="1">Belongs to the aspartate/glutamate racemases family.</text>
</comment>
<dbReference type="InterPro" id="IPR015942">
    <property type="entry name" value="Asp/Glu/hydantoin_racemase"/>
</dbReference>
<dbReference type="OrthoDB" id="9803739at2"/>
<dbReference type="InterPro" id="IPR033134">
    <property type="entry name" value="Asp/Glu_racemase_AS_2"/>
</dbReference>
<dbReference type="GO" id="GO:0047661">
    <property type="term" value="F:amino-acid racemase activity"/>
    <property type="evidence" value="ECO:0007669"/>
    <property type="project" value="InterPro"/>
</dbReference>
<evidence type="ECO:0000256" key="2">
    <source>
        <dbReference type="ARBA" id="ARBA00023235"/>
    </source>
</evidence>
<accession>A0A1H7QMR5</accession>
<dbReference type="PANTHER" id="PTHR21198">
    <property type="entry name" value="GLUTAMATE RACEMASE"/>
    <property type="match status" value="1"/>
</dbReference>
<reference evidence="3 4" key="1">
    <citation type="submission" date="2016-10" db="EMBL/GenBank/DDBJ databases">
        <authorList>
            <person name="de Groot N.N."/>
        </authorList>
    </citation>
    <scope>NUCLEOTIDE SEQUENCE [LARGE SCALE GENOMIC DNA]</scope>
    <source>
        <strain evidence="3 4">DSM 14858</strain>
    </source>
</reference>
<dbReference type="RefSeq" id="WP_092763832.1">
    <property type="nucleotide sequence ID" value="NZ_FNZQ01000005.1"/>
</dbReference>
<dbReference type="STRING" id="188906.SAMN04488526_2840"/>
<dbReference type="InterPro" id="IPR018187">
    <property type="entry name" value="Asp/Glu_racemase_AS_1"/>
</dbReference>
<dbReference type="PANTHER" id="PTHR21198:SF7">
    <property type="entry name" value="ASPARTATE-GLUTAMATE RACEMASE FAMILY"/>
    <property type="match status" value="1"/>
</dbReference>
<dbReference type="Pfam" id="PF01177">
    <property type="entry name" value="Asp_Glu_race"/>
    <property type="match status" value="1"/>
</dbReference>
<dbReference type="InterPro" id="IPR004380">
    <property type="entry name" value="Asp_race"/>
</dbReference>
<protein>
    <submittedName>
        <fullName evidence="3">Aspartate racemase</fullName>
    </submittedName>
</protein>
<gene>
    <name evidence="3" type="ORF">SAMN04488526_2840</name>
</gene>
<sequence length="251" mass="26974">MTDAADRFRRVGVLGGMGVEATIALMQRVHAATAAEGDQDHAPMIVDMNPQVPSRLRHIITQDGPDPGPVLAQMAKRLEQAGAQVLAMPCNTAHLYASNIVQAVNIPLLNMPRLACSEAACGMTRGDVVGVLASPATNRTGLFRNLLEDADLRSAFPEDETEILASIRRIKKHGPSQADLTLLENEAATLVREGAARVIIGCTEFSLVSKQIRCPVPVLDTLDVLANAIVVFSGVRAKRVTWQSEPHVKHP</sequence>
<dbReference type="Proteomes" id="UP000199283">
    <property type="component" value="Unassembled WGS sequence"/>
</dbReference>
<dbReference type="NCBIfam" id="TIGR00035">
    <property type="entry name" value="asp_race"/>
    <property type="match status" value="1"/>
</dbReference>
<evidence type="ECO:0000313" key="4">
    <source>
        <dbReference type="Proteomes" id="UP000199283"/>
    </source>
</evidence>
<dbReference type="AlphaFoldDB" id="A0A1H7QMR5"/>
<name>A0A1H7QMR5_9RHOB</name>
<keyword evidence="2" id="KW-0413">Isomerase</keyword>
<dbReference type="InterPro" id="IPR001920">
    <property type="entry name" value="Asp/Glu_race"/>
</dbReference>
<dbReference type="EMBL" id="FNZQ01000005">
    <property type="protein sequence ID" value="SEL48915.1"/>
    <property type="molecule type" value="Genomic_DNA"/>
</dbReference>
<dbReference type="SUPFAM" id="SSF53681">
    <property type="entry name" value="Aspartate/glutamate racemase"/>
    <property type="match status" value="2"/>
</dbReference>
<evidence type="ECO:0000256" key="1">
    <source>
        <dbReference type="ARBA" id="ARBA00007847"/>
    </source>
</evidence>
<organism evidence="3 4">
    <name type="scientific">Jannaschia helgolandensis</name>
    <dbReference type="NCBI Taxonomy" id="188906"/>
    <lineage>
        <taxon>Bacteria</taxon>
        <taxon>Pseudomonadati</taxon>
        <taxon>Pseudomonadota</taxon>
        <taxon>Alphaproteobacteria</taxon>
        <taxon>Rhodobacterales</taxon>
        <taxon>Roseobacteraceae</taxon>
        <taxon>Jannaschia</taxon>
    </lineage>
</organism>
<evidence type="ECO:0000313" key="3">
    <source>
        <dbReference type="EMBL" id="SEL48915.1"/>
    </source>
</evidence>
<dbReference type="PROSITE" id="PS00923">
    <property type="entry name" value="ASP_GLU_RACEMASE_1"/>
    <property type="match status" value="1"/>
</dbReference>
<proteinExistence type="inferred from homology"/>
<dbReference type="Gene3D" id="3.40.50.1860">
    <property type="match status" value="2"/>
</dbReference>